<reference evidence="7 8" key="1">
    <citation type="journal article" date="2019" name="Commun. Biol.">
        <title>The bagworm genome reveals a unique fibroin gene that provides high tensile strength.</title>
        <authorList>
            <person name="Kono N."/>
            <person name="Nakamura H."/>
            <person name="Ohtoshi R."/>
            <person name="Tomita M."/>
            <person name="Numata K."/>
            <person name="Arakawa K."/>
        </authorList>
    </citation>
    <scope>NUCLEOTIDE SEQUENCE [LARGE SCALE GENOMIC DNA]</scope>
</reference>
<proteinExistence type="predicted"/>
<dbReference type="SMART" id="SM01202">
    <property type="entry name" value="FerI"/>
    <property type="match status" value="1"/>
</dbReference>
<dbReference type="Proteomes" id="UP000299102">
    <property type="component" value="Unassembled WGS sequence"/>
</dbReference>
<keyword evidence="4" id="KW-1133">Transmembrane helix</keyword>
<name>A0A4C1ZJT5_EUMVA</name>
<feature type="domain" description="C2" evidence="6">
    <location>
        <begin position="76"/>
        <end position="202"/>
    </location>
</feature>
<evidence type="ECO:0000256" key="5">
    <source>
        <dbReference type="ARBA" id="ARBA00023136"/>
    </source>
</evidence>
<dbReference type="PROSITE" id="PS50004">
    <property type="entry name" value="C2"/>
    <property type="match status" value="1"/>
</dbReference>
<accession>A0A4C1ZJT5</accession>
<dbReference type="AlphaFoldDB" id="A0A4C1ZJT5"/>
<evidence type="ECO:0000313" key="8">
    <source>
        <dbReference type="Proteomes" id="UP000299102"/>
    </source>
</evidence>
<comment type="caution">
    <text evidence="7">The sequence shown here is derived from an EMBL/GenBank/DDBJ whole genome shotgun (WGS) entry which is preliminary data.</text>
</comment>
<dbReference type="Gene3D" id="2.60.40.150">
    <property type="entry name" value="C2 domain"/>
    <property type="match status" value="1"/>
</dbReference>
<evidence type="ECO:0000313" key="7">
    <source>
        <dbReference type="EMBL" id="GBP86775.1"/>
    </source>
</evidence>
<keyword evidence="3" id="KW-0677">Repeat</keyword>
<dbReference type="PANTHER" id="PTHR12546">
    <property type="entry name" value="FER-1-LIKE"/>
    <property type="match status" value="1"/>
</dbReference>
<dbReference type="InterPro" id="IPR035892">
    <property type="entry name" value="C2_domain_sf"/>
</dbReference>
<dbReference type="Pfam" id="PF08151">
    <property type="entry name" value="FerI"/>
    <property type="match status" value="1"/>
</dbReference>
<dbReference type="SUPFAM" id="SSF49562">
    <property type="entry name" value="C2 domain (Calcium/lipid-binding domain, CaLB)"/>
    <property type="match status" value="1"/>
</dbReference>
<evidence type="ECO:0000256" key="2">
    <source>
        <dbReference type="ARBA" id="ARBA00022692"/>
    </source>
</evidence>
<evidence type="ECO:0000256" key="1">
    <source>
        <dbReference type="ARBA" id="ARBA00004167"/>
    </source>
</evidence>
<dbReference type="InterPro" id="IPR012968">
    <property type="entry name" value="FerIin_dom"/>
</dbReference>
<evidence type="ECO:0000259" key="6">
    <source>
        <dbReference type="PROSITE" id="PS50004"/>
    </source>
</evidence>
<dbReference type="GO" id="GO:0007009">
    <property type="term" value="P:plasma membrane organization"/>
    <property type="evidence" value="ECO:0007669"/>
    <property type="project" value="TreeGrafter"/>
</dbReference>
<dbReference type="SMART" id="SM00239">
    <property type="entry name" value="C2"/>
    <property type="match status" value="1"/>
</dbReference>
<keyword evidence="5" id="KW-0472">Membrane</keyword>
<dbReference type="Pfam" id="PF00168">
    <property type="entry name" value="C2"/>
    <property type="match status" value="2"/>
</dbReference>
<keyword evidence="8" id="KW-1185">Reference proteome</keyword>
<dbReference type="STRING" id="151549.A0A4C1ZJT5"/>
<dbReference type="InterPro" id="IPR000008">
    <property type="entry name" value="C2_dom"/>
</dbReference>
<dbReference type="EMBL" id="BGZK01001815">
    <property type="protein sequence ID" value="GBP86775.1"/>
    <property type="molecule type" value="Genomic_DNA"/>
</dbReference>
<gene>
    <name evidence="7" type="primary">otof</name>
    <name evidence="7" type="ORF">EVAR_66684_1</name>
</gene>
<protein>
    <submittedName>
        <fullName evidence="7">Otoferlin</fullName>
    </submittedName>
</protein>
<dbReference type="InterPro" id="IPR037721">
    <property type="entry name" value="Ferlin"/>
</dbReference>
<dbReference type="OrthoDB" id="270970at2759"/>
<evidence type="ECO:0000256" key="3">
    <source>
        <dbReference type="ARBA" id="ARBA00022737"/>
    </source>
</evidence>
<dbReference type="PANTHER" id="PTHR12546:SF60">
    <property type="entry name" value="MISFIRE, ISOFORM F"/>
    <property type="match status" value="1"/>
</dbReference>
<keyword evidence="2" id="KW-0812">Transmembrane</keyword>
<comment type="subcellular location">
    <subcellularLocation>
        <location evidence="1">Membrane</location>
        <topology evidence="1">Single-pass membrane protein</topology>
    </subcellularLocation>
</comment>
<sequence>MDCTDLKESTKSDINWTRSKTQSAVPKSIVADHQVYHKWAQLLQPKDQTVGAVGYLKVDIAILFRGEPQHIPETVHNSNIEENLLLPSSSVQQRANFVVTIYNAYALPSGSRCFGDRRYGRAPDTFVKVTFAGLTAKTAVHSRDSNPAYNEQISMVEMFPNMSQDVHIEVCSGNGPAKKVICGTFLRLGEISDDGENGFLPTFGPSLLPMYGTSCSPSVQSAARDGPYYKGSLLVALSTQVPYYLQGLRTAKTSSTAPLHLVTYGFYLLIQIKKIVGNSCAVAITMGEVPMNKKYDAESKKLYSTGPIEVKRTHPPYGHLEFAYAYPVLELATRLPDFRFRMYRNNMVYGIFLSLETIYHSITNAFKSSANTSVTTSKKSKQKIGRKMDGAGCFCIAAKVELLLWMGLYNERSYFPQELPGGYRVKTKDVDMCVKANDMTKWKTLTPIWNQVLKIRAKIFSSSERLNSYTPIVIVEVYDRDSGVKDQSFPFCWQCAPPGVFWKILQSVNAKDIVNGSVKRIERNCIVPPS</sequence>
<evidence type="ECO:0000256" key="4">
    <source>
        <dbReference type="ARBA" id="ARBA00022989"/>
    </source>
</evidence>
<organism evidence="7 8">
    <name type="scientific">Eumeta variegata</name>
    <name type="common">Bagworm moth</name>
    <name type="synonym">Eumeta japonica</name>
    <dbReference type="NCBI Taxonomy" id="151549"/>
    <lineage>
        <taxon>Eukaryota</taxon>
        <taxon>Metazoa</taxon>
        <taxon>Ecdysozoa</taxon>
        <taxon>Arthropoda</taxon>
        <taxon>Hexapoda</taxon>
        <taxon>Insecta</taxon>
        <taxon>Pterygota</taxon>
        <taxon>Neoptera</taxon>
        <taxon>Endopterygota</taxon>
        <taxon>Lepidoptera</taxon>
        <taxon>Glossata</taxon>
        <taxon>Ditrysia</taxon>
        <taxon>Tineoidea</taxon>
        <taxon>Psychidae</taxon>
        <taxon>Oiketicinae</taxon>
        <taxon>Eumeta</taxon>
    </lineage>
</organism>
<dbReference type="GO" id="GO:0016020">
    <property type="term" value="C:membrane"/>
    <property type="evidence" value="ECO:0007669"/>
    <property type="project" value="UniProtKB-SubCell"/>
</dbReference>